<dbReference type="PROSITE" id="PS51155">
    <property type="entry name" value="CHIT_BIND_RR_2"/>
    <property type="match status" value="1"/>
</dbReference>
<dbReference type="InterPro" id="IPR000618">
    <property type="entry name" value="Insect_cuticle"/>
</dbReference>
<feature type="chain" id="PRO_5040111883" evidence="4">
    <location>
        <begin position="17"/>
        <end position="219"/>
    </location>
</feature>
<evidence type="ECO:0000313" key="5">
    <source>
        <dbReference type="EMBL" id="CAG9797114.1"/>
    </source>
</evidence>
<dbReference type="AlphaFoldDB" id="A0A9N9WKQ0"/>
<evidence type="ECO:0000256" key="3">
    <source>
        <dbReference type="SAM" id="MobiDB-lite"/>
    </source>
</evidence>
<dbReference type="PANTHER" id="PTHR10380">
    <property type="entry name" value="CUTICLE PROTEIN"/>
    <property type="match status" value="1"/>
</dbReference>
<dbReference type="EMBL" id="OU895877">
    <property type="protein sequence ID" value="CAG9797114.1"/>
    <property type="molecule type" value="Genomic_DNA"/>
</dbReference>
<feature type="compositionally biased region" description="Low complexity" evidence="3">
    <location>
        <begin position="50"/>
        <end position="72"/>
    </location>
</feature>
<organism evidence="5 6">
    <name type="scientific">Chironomus riparius</name>
    <dbReference type="NCBI Taxonomy" id="315576"/>
    <lineage>
        <taxon>Eukaryota</taxon>
        <taxon>Metazoa</taxon>
        <taxon>Ecdysozoa</taxon>
        <taxon>Arthropoda</taxon>
        <taxon>Hexapoda</taxon>
        <taxon>Insecta</taxon>
        <taxon>Pterygota</taxon>
        <taxon>Neoptera</taxon>
        <taxon>Endopterygota</taxon>
        <taxon>Diptera</taxon>
        <taxon>Nematocera</taxon>
        <taxon>Chironomoidea</taxon>
        <taxon>Chironomidae</taxon>
        <taxon>Chironominae</taxon>
        <taxon>Chironomus</taxon>
    </lineage>
</organism>
<dbReference type="Pfam" id="PF00379">
    <property type="entry name" value="Chitin_bind_4"/>
    <property type="match status" value="1"/>
</dbReference>
<feature type="region of interest" description="Disordered" evidence="3">
    <location>
        <begin position="45"/>
        <end position="72"/>
    </location>
</feature>
<sequence length="219" mass="25212">MFVFLMLSVMIAIAAGSHSNYNQFNKQQYQNVQQSQSGHYQNYQNQAHHSQFNKPQQHQQPPHHFQQQQSFQSNRNVIPITSYKNEMSPDGSYQYSYSTGNGIKADESGYLKNLGQQKTQVVQGSYSYTSPEGQPIQVRYQADEYGFRAEGAHLPTSPPIPEAIQKSLQLIARTQPAPATHNFGGWTPQPQKQQHQQSQSHQNQQKQSHQQWQQPKRWN</sequence>
<feature type="compositionally biased region" description="Low complexity" evidence="3">
    <location>
        <begin position="188"/>
        <end position="219"/>
    </location>
</feature>
<dbReference type="GO" id="GO:0008010">
    <property type="term" value="F:structural constituent of chitin-based larval cuticle"/>
    <property type="evidence" value="ECO:0007669"/>
    <property type="project" value="TreeGrafter"/>
</dbReference>
<dbReference type="GO" id="GO:0062129">
    <property type="term" value="C:chitin-based extracellular matrix"/>
    <property type="evidence" value="ECO:0007669"/>
    <property type="project" value="TreeGrafter"/>
</dbReference>
<dbReference type="InterPro" id="IPR050468">
    <property type="entry name" value="Cuticle_Struct_Prot"/>
</dbReference>
<proteinExistence type="predicted"/>
<gene>
    <name evidence="5" type="ORF">CHIRRI_LOCUS115</name>
</gene>
<protein>
    <submittedName>
        <fullName evidence="5">Uncharacterized protein</fullName>
    </submittedName>
</protein>
<feature type="signal peptide" evidence="4">
    <location>
        <begin position="1"/>
        <end position="16"/>
    </location>
</feature>
<reference evidence="5" key="1">
    <citation type="submission" date="2022-01" db="EMBL/GenBank/DDBJ databases">
        <authorList>
            <person name="King R."/>
        </authorList>
    </citation>
    <scope>NUCLEOTIDE SEQUENCE</scope>
</reference>
<evidence type="ECO:0000313" key="6">
    <source>
        <dbReference type="Proteomes" id="UP001153620"/>
    </source>
</evidence>
<dbReference type="PANTHER" id="PTHR10380:SF230">
    <property type="entry name" value="CUTICULAR PROTEIN 47EE"/>
    <property type="match status" value="1"/>
</dbReference>
<dbReference type="InterPro" id="IPR031311">
    <property type="entry name" value="CHIT_BIND_RR_consensus"/>
</dbReference>
<evidence type="ECO:0000256" key="1">
    <source>
        <dbReference type="ARBA" id="ARBA00022460"/>
    </source>
</evidence>
<evidence type="ECO:0000256" key="4">
    <source>
        <dbReference type="SAM" id="SignalP"/>
    </source>
</evidence>
<evidence type="ECO:0000256" key="2">
    <source>
        <dbReference type="PROSITE-ProRule" id="PRU00497"/>
    </source>
</evidence>
<name>A0A9N9WKQ0_9DIPT</name>
<accession>A0A9N9WKQ0</accession>
<keyword evidence="6" id="KW-1185">Reference proteome</keyword>
<dbReference type="PRINTS" id="PR00947">
    <property type="entry name" value="CUTICLE"/>
</dbReference>
<feature type="region of interest" description="Disordered" evidence="3">
    <location>
        <begin position="178"/>
        <end position="219"/>
    </location>
</feature>
<dbReference type="PROSITE" id="PS00233">
    <property type="entry name" value="CHIT_BIND_RR_1"/>
    <property type="match status" value="1"/>
</dbReference>
<keyword evidence="1 2" id="KW-0193">Cuticle</keyword>
<reference evidence="5" key="2">
    <citation type="submission" date="2022-10" db="EMBL/GenBank/DDBJ databases">
        <authorList>
            <consortium name="ENA_rothamsted_submissions"/>
            <consortium name="culmorum"/>
            <person name="King R."/>
        </authorList>
    </citation>
    <scope>NUCLEOTIDE SEQUENCE</scope>
</reference>
<dbReference type="Proteomes" id="UP001153620">
    <property type="component" value="Chromosome 1"/>
</dbReference>
<keyword evidence="4" id="KW-0732">Signal</keyword>
<dbReference type="OrthoDB" id="6379191at2759"/>